<dbReference type="KEGG" id="llx:NCDO2118_1440"/>
<reference evidence="1 2" key="1">
    <citation type="submission" date="2014-07" db="EMBL/GenBank/DDBJ databases">
        <title>Genome sequence of Lactococcus lactis subsp. lactis NCDO 2118, a GABA-producing strain.</title>
        <authorList>
            <person name="Oliveira L.C."/>
            <person name="Saraiva T.D.L."/>
            <person name="Soares S.C."/>
            <person name="Ramos R.T.J."/>
            <person name="Sa P.H.C.G."/>
            <person name="Carneiro A.R."/>
            <person name="Miranda F."/>
            <person name="Freire M."/>
            <person name="Renan W."/>
            <person name="Oliveira A.F.Jr."/>
            <person name="Santos A.R."/>
            <person name="Pinto A.C."/>
            <person name="Souza B.M."/>
            <person name="Castro C.P."/>
            <person name="Diniz C.A.A."/>
            <person name="Rocha C.S."/>
            <person name="Mariano D.C.B."/>
            <person name="Aguiar E.L."/>
            <person name="Folador E.L."/>
            <person name="Barbosa E.G.V."/>
            <person name="Aburjaile F.F."/>
            <person name="Goncalves L.A."/>
            <person name="Guimaraes L.C."/>
            <person name="Azevedo M.S.P."/>
            <person name="Agresti P.C.M."/>
            <person name="Faria R.F."/>
            <person name="Tiwari S."/>
            <person name="Almeida S.S."/>
            <person name="Hassan S.S."/>
            <person name="Pereira V.B."/>
            <person name="Abreu V.A.C."/>
            <person name="Pereira U.P."/>
            <person name="Dorella F.A."/>
            <person name="Carvalho A.F."/>
            <person name="Pereira F.L."/>
            <person name="Leal C.A.G."/>
            <person name="Figueiredo H.C.P."/>
            <person name="Silva A."/>
            <person name="Miyoshi A."/>
            <person name="Azevedo V."/>
        </authorList>
    </citation>
    <scope>NUCLEOTIDE SEQUENCE [LARGE SCALE GENOMIC DNA]</scope>
    <source>
        <strain evidence="1 2">NCDO 2118</strain>
    </source>
</reference>
<dbReference type="EMBL" id="CP009054">
    <property type="protein sequence ID" value="AII12918.1"/>
    <property type="molecule type" value="Genomic_DNA"/>
</dbReference>
<proteinExistence type="predicted"/>
<accession>A0ABC8A6E5</accession>
<protein>
    <submittedName>
        <fullName evidence="1">Uncharacterized protein</fullName>
    </submittedName>
</protein>
<name>A0ABC8A6E5_LACLL</name>
<evidence type="ECO:0000313" key="1">
    <source>
        <dbReference type="EMBL" id="AII12918.1"/>
    </source>
</evidence>
<organism evidence="1 2">
    <name type="scientific">Lactococcus lactis subsp. lactis NCDO 2118</name>
    <dbReference type="NCBI Taxonomy" id="1117941"/>
    <lineage>
        <taxon>Bacteria</taxon>
        <taxon>Bacillati</taxon>
        <taxon>Bacillota</taxon>
        <taxon>Bacilli</taxon>
        <taxon>Lactobacillales</taxon>
        <taxon>Streptococcaceae</taxon>
        <taxon>Lactococcus</taxon>
    </lineage>
</organism>
<sequence>MPKPVSNSDILRGFKSLLLRQASTTTYLTKSLGRQIAISEQKSGTHGAV</sequence>
<gene>
    <name evidence="1" type="ORF">NCDO2118_1440</name>
</gene>
<dbReference type="Proteomes" id="UP000028594">
    <property type="component" value="Chromosome"/>
</dbReference>
<evidence type="ECO:0000313" key="2">
    <source>
        <dbReference type="Proteomes" id="UP000028594"/>
    </source>
</evidence>
<dbReference type="AlphaFoldDB" id="A0ABC8A6E5"/>